<accession>A0ABP4XPV0</accession>
<feature type="domain" description="DUF4097" evidence="1">
    <location>
        <begin position="46"/>
        <end position="228"/>
    </location>
</feature>
<keyword evidence="3" id="KW-1185">Reference proteome</keyword>
<name>A0ABP4XPV0_9ACTN</name>
<evidence type="ECO:0000313" key="3">
    <source>
        <dbReference type="Proteomes" id="UP001500218"/>
    </source>
</evidence>
<dbReference type="Pfam" id="PF13349">
    <property type="entry name" value="DUF4097"/>
    <property type="match status" value="1"/>
</dbReference>
<organism evidence="2 3">
    <name type="scientific">Luedemannella flava</name>
    <dbReference type="NCBI Taxonomy" id="349316"/>
    <lineage>
        <taxon>Bacteria</taxon>
        <taxon>Bacillati</taxon>
        <taxon>Actinomycetota</taxon>
        <taxon>Actinomycetes</taxon>
        <taxon>Micromonosporales</taxon>
        <taxon>Micromonosporaceae</taxon>
        <taxon>Luedemannella</taxon>
    </lineage>
</organism>
<dbReference type="Proteomes" id="UP001500218">
    <property type="component" value="Unassembled WGS sequence"/>
</dbReference>
<protein>
    <submittedName>
        <fullName evidence="2">DUF4097 family beta strand repeat-containing protein</fullName>
    </submittedName>
</protein>
<dbReference type="InterPro" id="IPR025164">
    <property type="entry name" value="Toastrack_DUF4097"/>
</dbReference>
<dbReference type="EMBL" id="BAAALT010000013">
    <property type="protein sequence ID" value="GAA1787685.1"/>
    <property type="molecule type" value="Genomic_DNA"/>
</dbReference>
<reference evidence="3" key="1">
    <citation type="journal article" date="2019" name="Int. J. Syst. Evol. Microbiol.">
        <title>The Global Catalogue of Microorganisms (GCM) 10K type strain sequencing project: providing services to taxonomists for standard genome sequencing and annotation.</title>
        <authorList>
            <consortium name="The Broad Institute Genomics Platform"/>
            <consortium name="The Broad Institute Genome Sequencing Center for Infectious Disease"/>
            <person name="Wu L."/>
            <person name="Ma J."/>
        </authorList>
    </citation>
    <scope>NUCLEOTIDE SEQUENCE [LARGE SCALE GENOMIC DNA]</scope>
    <source>
        <strain evidence="3">JCM 13250</strain>
    </source>
</reference>
<evidence type="ECO:0000259" key="1">
    <source>
        <dbReference type="Pfam" id="PF13349"/>
    </source>
</evidence>
<sequence length="278" mass="28810">MTTWTINEPRRLPLDGAVSRLDVWLAMGRLNVVGTDGPPSVTVKAVGSKGLTVSLDDGELSVRHDIAPSKLRPIVGWWFFGGKRRYNAEVTIAVPTTAAASLTVISGSLTASGLRNGAKADVVSGSITLLGLDGQVHATAVSGSVEALGVGGDLIMETVSGEIVLGDSSAHRVKARTISGAVTCDLDNPKARDIRIDTTSGEILVRVPEDADLHVDLNATSGRVSSAFPQIAPMGMHGARYARGRLGAGTGQLSAYAISGNVSLLARPTEDFSEGDQA</sequence>
<proteinExistence type="predicted"/>
<evidence type="ECO:0000313" key="2">
    <source>
        <dbReference type="EMBL" id="GAA1787685.1"/>
    </source>
</evidence>
<gene>
    <name evidence="2" type="ORF">GCM10009682_07080</name>
</gene>
<dbReference type="RefSeq" id="WP_344126156.1">
    <property type="nucleotide sequence ID" value="NZ_BAAALT010000013.1"/>
</dbReference>
<comment type="caution">
    <text evidence="2">The sequence shown here is derived from an EMBL/GenBank/DDBJ whole genome shotgun (WGS) entry which is preliminary data.</text>
</comment>